<protein>
    <submittedName>
        <fullName evidence="3">Por secretion system C-terminal sorting domain</fullName>
    </submittedName>
</protein>
<dbReference type="RefSeq" id="WP_002982739.1">
    <property type="nucleotide sequence ID" value="NZ_CP068486.1"/>
</dbReference>
<evidence type="ECO:0000313" key="4">
    <source>
        <dbReference type="Proteomes" id="UP000279227"/>
    </source>
</evidence>
<dbReference type="GeneID" id="93019337"/>
<organism evidence="3 4">
    <name type="scientific">Chryseobacterium gleum</name>
    <name type="common">Flavobacterium gleum</name>
    <dbReference type="NCBI Taxonomy" id="250"/>
    <lineage>
        <taxon>Bacteria</taxon>
        <taxon>Pseudomonadati</taxon>
        <taxon>Bacteroidota</taxon>
        <taxon>Flavobacteriia</taxon>
        <taxon>Flavobacteriales</taxon>
        <taxon>Weeksellaceae</taxon>
        <taxon>Chryseobacterium group</taxon>
        <taxon>Chryseobacterium</taxon>
    </lineage>
</organism>
<dbReference type="NCBIfam" id="TIGR04183">
    <property type="entry name" value="Por_Secre_tail"/>
    <property type="match status" value="1"/>
</dbReference>
<dbReference type="EMBL" id="LR134289">
    <property type="protein sequence ID" value="VEE10027.1"/>
    <property type="molecule type" value="Genomic_DNA"/>
</dbReference>
<evidence type="ECO:0000259" key="2">
    <source>
        <dbReference type="Pfam" id="PF18962"/>
    </source>
</evidence>
<gene>
    <name evidence="3" type="ORF">NCTC11432_03602</name>
</gene>
<name>A0A3S4NWG0_CHRGE</name>
<evidence type="ECO:0000256" key="1">
    <source>
        <dbReference type="ARBA" id="ARBA00022729"/>
    </source>
</evidence>
<feature type="domain" description="Secretion system C-terminal sorting" evidence="2">
    <location>
        <begin position="553"/>
        <end position="618"/>
    </location>
</feature>
<sequence>MKFFLIIAAFFFTFIKIAAQSYEETYLQSEKERLEKVKTTEIDIDNFINLNINTFDFTNIINKIDKIKAENGNPLTENDYQKALLYAKKEQLRDYYFQKNPEKISYYFAKIMQQCVNGGFEDGTASGGYSFMTKKFNGQNYNAPFNYTSNPLWFEFNNNPLTTITPSANGFATVVNNSVVDPIVGIPRTHSGKYAIRLNKDDGDFDVTKMTRQFVVNQNSISFAFALVMENAGHINSPGISGKNKNPYYQVILRDLSNNILFQRNIIADPANTTLFNGANGNSILYTNWLCEKIPTARFMGQTVTLEIILADCGEGGHFGYGYFDDFCGFECDKSSLDGNLSLNPIKTEKCPTTPIPVSGNYILPAGATYNSLELDILDAVTGNLVTTVLYPTTSGTNFVFNLSDYYFYNGFINSITKFNFKVRLLYSIGSTQYVMQATTNNPSGPDISFEGCTTPCFEFIEINQNQPVTSSQNFQAYTINASSAIHPNLLVNYRAVLEIQLKEGFYASGTDVGIFHAYIAPCEQTQIPKGNIAKMTEKSSESAILLEPEIKIYPNPATNNININPGNQKLVSWELYDMSGKSVLKGSTSPIDVRSILRGSYLLKINLEKTQASKIIIVR</sequence>
<dbReference type="Pfam" id="PF18962">
    <property type="entry name" value="Por_Secre_tail"/>
    <property type="match status" value="1"/>
</dbReference>
<dbReference type="OrthoDB" id="9765926at2"/>
<accession>A0A3S4NWG0</accession>
<dbReference type="STRING" id="525257.HMPREF0204_10563"/>
<dbReference type="AlphaFoldDB" id="A0A3S4NWG0"/>
<dbReference type="NCBIfam" id="NF045639">
    <property type="entry name" value="GCX_COOH"/>
    <property type="match status" value="1"/>
</dbReference>
<dbReference type="KEGG" id="cgle:NCTC11432_03602"/>
<dbReference type="InterPro" id="IPR026444">
    <property type="entry name" value="Secre_tail"/>
</dbReference>
<reference evidence="3 4" key="1">
    <citation type="submission" date="2018-12" db="EMBL/GenBank/DDBJ databases">
        <authorList>
            <consortium name="Pathogen Informatics"/>
        </authorList>
    </citation>
    <scope>NUCLEOTIDE SEQUENCE [LARGE SCALE GENOMIC DNA]</scope>
    <source>
        <strain evidence="3 4">NCTC11432</strain>
    </source>
</reference>
<keyword evidence="1" id="KW-0732">Signal</keyword>
<dbReference type="InterPro" id="IPR055015">
    <property type="entry name" value="GCX_COOH"/>
</dbReference>
<evidence type="ECO:0000313" key="3">
    <source>
        <dbReference type="EMBL" id="VEE10027.1"/>
    </source>
</evidence>
<dbReference type="Proteomes" id="UP000279227">
    <property type="component" value="Chromosome"/>
</dbReference>
<proteinExistence type="predicted"/>